<dbReference type="InterPro" id="IPR010496">
    <property type="entry name" value="AL/BT2_dom"/>
</dbReference>
<proteinExistence type="predicted"/>
<evidence type="ECO:0000259" key="2">
    <source>
        <dbReference type="Pfam" id="PF06439"/>
    </source>
</evidence>
<comment type="caution">
    <text evidence="5">The sequence shown here is derived from an EMBL/GenBank/DDBJ whole genome shotgun (WGS) entry which is preliminary data.</text>
</comment>
<sequence>MKFICTVWVYLLSVCSVLAQGQTWETIFNGKDLTGWTIKISGQELNDNYKNTFRVVDGKLVVSYDEYVTFDEKFGHIFYDEKLSHFKLRLEYRFIGDQVAGAPEWAYKNSGVKFHSQPPEDIPKDQRLLVAIEAQLLGGNGTDPRPTGNVCTAGTHIEMNGELITEHCINSTSETFHDDQWVSLEIEVHGNDQIIHRINGRTVLEYSHPQLDDSDPFSAHLLEQGIPRMLKEGYIALQAESHPVEFRNIQLLRLQEADQ</sequence>
<protein>
    <submittedName>
        <fullName evidence="5">DUF1080 domain-containing protein</fullName>
    </submittedName>
</protein>
<keyword evidence="1" id="KW-0732">Signal</keyword>
<dbReference type="EMBL" id="JAIXNE010000002">
    <property type="protein sequence ID" value="MCA6075089.1"/>
    <property type="molecule type" value="Genomic_DNA"/>
</dbReference>
<evidence type="ECO:0000313" key="4">
    <source>
        <dbReference type="EMBL" id="MCA6076266.1"/>
    </source>
</evidence>
<gene>
    <name evidence="3" type="ORF">LDX50_09420</name>
    <name evidence="4" type="ORF">LDX50_15390</name>
    <name evidence="5" type="ORF">LDX50_21110</name>
</gene>
<feature type="chain" id="PRO_5041114873" evidence="1">
    <location>
        <begin position="20"/>
        <end position="259"/>
    </location>
</feature>
<dbReference type="EMBL" id="JAIXNE010000003">
    <property type="protein sequence ID" value="MCA6076266.1"/>
    <property type="molecule type" value="Genomic_DNA"/>
</dbReference>
<organism evidence="5 6">
    <name type="scientific">Fulvivirga sedimenti</name>
    <dbReference type="NCBI Taxonomy" id="2879465"/>
    <lineage>
        <taxon>Bacteria</taxon>
        <taxon>Pseudomonadati</taxon>
        <taxon>Bacteroidota</taxon>
        <taxon>Cytophagia</taxon>
        <taxon>Cytophagales</taxon>
        <taxon>Fulvivirgaceae</taxon>
        <taxon>Fulvivirga</taxon>
    </lineage>
</organism>
<evidence type="ECO:0000313" key="3">
    <source>
        <dbReference type="EMBL" id="MCA6075089.1"/>
    </source>
</evidence>
<dbReference type="Proteomes" id="UP001139409">
    <property type="component" value="Unassembled WGS sequence"/>
</dbReference>
<dbReference type="Gene3D" id="2.60.120.560">
    <property type="entry name" value="Exo-inulinase, domain 1"/>
    <property type="match status" value="1"/>
</dbReference>
<keyword evidence="6" id="KW-1185">Reference proteome</keyword>
<evidence type="ECO:0000256" key="1">
    <source>
        <dbReference type="SAM" id="SignalP"/>
    </source>
</evidence>
<dbReference type="GO" id="GO:0016787">
    <property type="term" value="F:hydrolase activity"/>
    <property type="evidence" value="ECO:0007669"/>
    <property type="project" value="InterPro"/>
</dbReference>
<feature type="signal peptide" evidence="1">
    <location>
        <begin position="1"/>
        <end position="19"/>
    </location>
</feature>
<evidence type="ECO:0000313" key="6">
    <source>
        <dbReference type="Proteomes" id="UP001139409"/>
    </source>
</evidence>
<accession>A0A9X1HS94</accession>
<dbReference type="AlphaFoldDB" id="A0A9X1HS94"/>
<dbReference type="RefSeq" id="WP_225698195.1">
    <property type="nucleotide sequence ID" value="NZ_JAIXNE010000002.1"/>
</dbReference>
<feature type="domain" description="3-keto-alpha-glucoside-1,2-lyase/3-keto-2-hydroxy-glucal hydratase" evidence="2">
    <location>
        <begin position="23"/>
        <end position="251"/>
    </location>
</feature>
<dbReference type="Pfam" id="PF06439">
    <property type="entry name" value="3keto-disac_hyd"/>
    <property type="match status" value="1"/>
</dbReference>
<dbReference type="EMBL" id="JAIXNE010000004">
    <property type="protein sequence ID" value="MCA6077394.1"/>
    <property type="molecule type" value="Genomic_DNA"/>
</dbReference>
<evidence type="ECO:0000313" key="5">
    <source>
        <dbReference type="EMBL" id="MCA6077394.1"/>
    </source>
</evidence>
<name>A0A9X1HS94_9BACT</name>
<reference evidence="5" key="1">
    <citation type="submission" date="2021-09" db="EMBL/GenBank/DDBJ databases">
        <title>Fulvivirga sp. isolated from coastal sediment.</title>
        <authorList>
            <person name="Yu H."/>
        </authorList>
    </citation>
    <scope>NUCLEOTIDE SEQUENCE</scope>
    <source>
        <strain evidence="5">1062</strain>
    </source>
</reference>